<comment type="caution">
    <text evidence="2">The sequence shown here is derived from an EMBL/GenBank/DDBJ whole genome shotgun (WGS) entry which is preliminary data.</text>
</comment>
<evidence type="ECO:0000313" key="3">
    <source>
        <dbReference type="Proteomes" id="UP001203338"/>
    </source>
</evidence>
<gene>
    <name evidence="2" type="ORF">M3P05_04200</name>
</gene>
<feature type="transmembrane region" description="Helical" evidence="1">
    <location>
        <begin position="16"/>
        <end position="43"/>
    </location>
</feature>
<organism evidence="2 3">
    <name type="scientific">Parendozoicomonas callyspongiae</name>
    <dbReference type="NCBI Taxonomy" id="2942213"/>
    <lineage>
        <taxon>Bacteria</taxon>
        <taxon>Pseudomonadati</taxon>
        <taxon>Pseudomonadota</taxon>
        <taxon>Gammaproteobacteria</taxon>
        <taxon>Oceanospirillales</taxon>
        <taxon>Endozoicomonadaceae</taxon>
        <taxon>Parendozoicomonas</taxon>
    </lineage>
</organism>
<keyword evidence="1" id="KW-0812">Transmembrane</keyword>
<keyword evidence="1" id="KW-0472">Membrane</keyword>
<accession>A0ABT0PCR3</accession>
<evidence type="ECO:0000313" key="2">
    <source>
        <dbReference type="EMBL" id="MCL6269144.1"/>
    </source>
</evidence>
<proteinExistence type="predicted"/>
<feature type="transmembrane region" description="Helical" evidence="1">
    <location>
        <begin position="63"/>
        <end position="82"/>
    </location>
</feature>
<name>A0ABT0PCR3_9GAMM</name>
<protein>
    <submittedName>
        <fullName evidence="2">Uncharacterized protein</fullName>
    </submittedName>
</protein>
<dbReference type="RefSeq" id="WP_249698048.1">
    <property type="nucleotide sequence ID" value="NZ_JAMFLX010000004.1"/>
</dbReference>
<keyword evidence="3" id="KW-1185">Reference proteome</keyword>
<reference evidence="2 3" key="1">
    <citation type="submission" date="2022-05" db="EMBL/GenBank/DDBJ databases">
        <authorList>
            <person name="Park J.-S."/>
        </authorList>
    </citation>
    <scope>NUCLEOTIDE SEQUENCE [LARGE SCALE GENOMIC DNA]</scope>
    <source>
        <strain evidence="2 3">2012CJ34-2</strain>
    </source>
</reference>
<evidence type="ECO:0000256" key="1">
    <source>
        <dbReference type="SAM" id="Phobius"/>
    </source>
</evidence>
<dbReference type="EMBL" id="JAMFLX010000004">
    <property type="protein sequence ID" value="MCL6269144.1"/>
    <property type="molecule type" value="Genomic_DNA"/>
</dbReference>
<sequence>MNKQDIAWILVRCAGLWMLVQALMILPTFLGALPVICEVIISWDMISDTSWTVLLGRGTVSNTVRIVCETGFLFISASWLLVRGDCLIQLIARCRN</sequence>
<dbReference type="Proteomes" id="UP001203338">
    <property type="component" value="Unassembled WGS sequence"/>
</dbReference>
<keyword evidence="1" id="KW-1133">Transmembrane helix</keyword>